<dbReference type="EnsemblMetazoa" id="Aqu2.1.16634_001">
    <property type="protein sequence ID" value="Aqu2.1.16634_001"/>
    <property type="gene ID" value="Aqu2.1.16634"/>
</dbReference>
<dbReference type="PANTHER" id="PTHR46564">
    <property type="entry name" value="TRANSPOSASE"/>
    <property type="match status" value="1"/>
</dbReference>
<dbReference type="STRING" id="400682.A0A1X7TP93"/>
<sequence length="92" mass="10111">NSVVVLDNARIHHVHDVAQLINNAGALVRYLPPYSPDFNPLEEVFAKVKAYLRACDVAYRSTSIPEILIASAICSVTDQDCINFVKHAGYAP</sequence>
<reference evidence="2" key="1">
    <citation type="submission" date="2017-05" db="UniProtKB">
        <authorList>
            <consortium name="EnsemblMetazoa"/>
        </authorList>
    </citation>
    <scope>IDENTIFICATION</scope>
</reference>
<evidence type="ECO:0000259" key="1">
    <source>
        <dbReference type="Pfam" id="PF13358"/>
    </source>
</evidence>
<feature type="domain" description="Tc1-like transposase DDE" evidence="1">
    <location>
        <begin position="2"/>
        <end position="54"/>
    </location>
</feature>
<dbReference type="InParanoid" id="A0A1X7TP93"/>
<dbReference type="InterPro" id="IPR038717">
    <property type="entry name" value="Tc1-like_DDE_dom"/>
</dbReference>
<dbReference type="InterPro" id="IPR036397">
    <property type="entry name" value="RNaseH_sf"/>
</dbReference>
<dbReference type="Pfam" id="PF13358">
    <property type="entry name" value="DDE_3"/>
    <property type="match status" value="1"/>
</dbReference>
<dbReference type="OMA" id="AECANYL"/>
<protein>
    <recommendedName>
        <fullName evidence="1">Tc1-like transposase DDE domain-containing protein</fullName>
    </recommendedName>
</protein>
<evidence type="ECO:0000313" key="2">
    <source>
        <dbReference type="EnsemblMetazoa" id="Aqu2.1.16634_001"/>
    </source>
</evidence>
<dbReference type="GO" id="GO:0003676">
    <property type="term" value="F:nucleic acid binding"/>
    <property type="evidence" value="ECO:0007669"/>
    <property type="project" value="InterPro"/>
</dbReference>
<dbReference type="OrthoDB" id="5980266at2759"/>
<dbReference type="AlphaFoldDB" id="A0A1X7TP93"/>
<name>A0A1X7TP93_AMPQE</name>
<accession>A0A1X7TP93</accession>
<dbReference type="PANTHER" id="PTHR46564:SF1">
    <property type="entry name" value="TRANSPOSASE"/>
    <property type="match status" value="1"/>
</dbReference>
<dbReference type="Gene3D" id="3.30.420.10">
    <property type="entry name" value="Ribonuclease H-like superfamily/Ribonuclease H"/>
    <property type="match status" value="1"/>
</dbReference>
<organism evidence="2">
    <name type="scientific">Amphimedon queenslandica</name>
    <name type="common">Sponge</name>
    <dbReference type="NCBI Taxonomy" id="400682"/>
    <lineage>
        <taxon>Eukaryota</taxon>
        <taxon>Metazoa</taxon>
        <taxon>Porifera</taxon>
        <taxon>Demospongiae</taxon>
        <taxon>Heteroscleromorpha</taxon>
        <taxon>Haplosclerida</taxon>
        <taxon>Niphatidae</taxon>
        <taxon>Amphimedon</taxon>
    </lineage>
</organism>
<proteinExistence type="predicted"/>